<keyword evidence="6 7" id="KW-0648">Protein biosynthesis</keyword>
<evidence type="ECO:0000313" key="13">
    <source>
        <dbReference type="Proteomes" id="UP001242010"/>
    </source>
</evidence>
<dbReference type="PANTHER" id="PTHR30053:SF14">
    <property type="entry name" value="TRANSLATION ELONGATION FACTOR KOW-LIKE DOMAIN-CONTAINING PROTEIN"/>
    <property type="match status" value="1"/>
</dbReference>
<dbReference type="EMBL" id="AP027079">
    <property type="protein sequence ID" value="BDU70665.1"/>
    <property type="molecule type" value="Genomic_DNA"/>
</dbReference>
<evidence type="ECO:0000259" key="10">
    <source>
        <dbReference type="SMART" id="SM00841"/>
    </source>
</evidence>
<dbReference type="HAMAP" id="MF_00141">
    <property type="entry name" value="EF_P"/>
    <property type="match status" value="1"/>
</dbReference>
<evidence type="ECO:0000256" key="8">
    <source>
        <dbReference type="NCBIfam" id="TIGR00038"/>
    </source>
</evidence>
<dbReference type="SMART" id="SM01185">
    <property type="entry name" value="EFP"/>
    <property type="match status" value="1"/>
</dbReference>
<dbReference type="Pfam" id="PF08207">
    <property type="entry name" value="EFP_N"/>
    <property type="match status" value="1"/>
</dbReference>
<dbReference type="InterPro" id="IPR001059">
    <property type="entry name" value="Transl_elong_P/YeiP_cen"/>
</dbReference>
<comment type="pathway">
    <text evidence="2 7">Protein biosynthesis; polypeptide chain elongation.</text>
</comment>
<dbReference type="PANTHER" id="PTHR30053">
    <property type="entry name" value="ELONGATION FACTOR P"/>
    <property type="match status" value="1"/>
</dbReference>
<evidence type="ECO:0000256" key="7">
    <source>
        <dbReference type="HAMAP-Rule" id="MF_00141"/>
    </source>
</evidence>
<proteinExistence type="inferred from homology"/>
<dbReference type="InterPro" id="IPR014722">
    <property type="entry name" value="Rib_uL2_dom2"/>
</dbReference>
<evidence type="ECO:0000256" key="5">
    <source>
        <dbReference type="ARBA" id="ARBA00022768"/>
    </source>
</evidence>
<feature type="domain" description="Translation elongation factor P/YeiP central" evidence="11">
    <location>
        <begin position="72"/>
        <end position="126"/>
    </location>
</feature>
<dbReference type="SMART" id="SM00841">
    <property type="entry name" value="Elong-fact-P_C"/>
    <property type="match status" value="1"/>
</dbReference>
<dbReference type="InterPro" id="IPR013852">
    <property type="entry name" value="Transl_elong_P/YeiP_CS"/>
</dbReference>
<dbReference type="NCBIfam" id="NF001810">
    <property type="entry name" value="PRK00529.1"/>
    <property type="match status" value="1"/>
</dbReference>
<keyword evidence="4 7" id="KW-0963">Cytoplasm</keyword>
<dbReference type="NCBIfam" id="TIGR00038">
    <property type="entry name" value="efp"/>
    <property type="match status" value="1"/>
</dbReference>
<evidence type="ECO:0000256" key="4">
    <source>
        <dbReference type="ARBA" id="ARBA00022490"/>
    </source>
</evidence>
<dbReference type="InterPro" id="IPR008991">
    <property type="entry name" value="Translation_prot_SH3-like_sf"/>
</dbReference>
<evidence type="ECO:0000256" key="2">
    <source>
        <dbReference type="ARBA" id="ARBA00004815"/>
    </source>
</evidence>
<dbReference type="Pfam" id="PF01132">
    <property type="entry name" value="EFP"/>
    <property type="match status" value="1"/>
</dbReference>
<comment type="function">
    <text evidence="7">Involved in peptide bond synthesis. Stimulates efficient translation and peptide-bond synthesis on native or reconstituted 70S ribosomes in vitro. Probably functions indirectly by altering the affinity of the ribosome for aminoacyl-tRNA, thus increasing their reactivity as acceptors for peptidyl transferase.</text>
</comment>
<dbReference type="CDD" id="cd05794">
    <property type="entry name" value="S1_EF-P_repeat_2"/>
    <property type="match status" value="1"/>
</dbReference>
<sequence>MAALLEAIAIKRKMFFELEDTPFHCLDVEISTPTARGGQTLVRIKMRNLLTRAVFDKTFKAGDKFKEPDLALAPASYLYSDGDGSHFMDQETYETHTLGPDLLGDALDYLTEGLIVQIQKFNGNPIGLQMPTQVELAVTYTEPGARGDTASGNVTKPAKLETGIEIKVPLFIKEGEKVKVSTETGEFAGRA</sequence>
<evidence type="ECO:0000256" key="9">
    <source>
        <dbReference type="RuleBase" id="RU004389"/>
    </source>
</evidence>
<dbReference type="Pfam" id="PF09285">
    <property type="entry name" value="Elong-fact-P_C"/>
    <property type="match status" value="1"/>
</dbReference>
<dbReference type="RefSeq" id="WP_286354367.1">
    <property type="nucleotide sequence ID" value="NZ_AP027079.1"/>
</dbReference>
<evidence type="ECO:0000256" key="3">
    <source>
        <dbReference type="ARBA" id="ARBA00009479"/>
    </source>
</evidence>
<name>A0ABM8DUB9_9BACT</name>
<organism evidence="12 13">
    <name type="scientific">Geothrix oryzae</name>
    <dbReference type="NCBI Taxonomy" id="2927975"/>
    <lineage>
        <taxon>Bacteria</taxon>
        <taxon>Pseudomonadati</taxon>
        <taxon>Acidobacteriota</taxon>
        <taxon>Holophagae</taxon>
        <taxon>Holophagales</taxon>
        <taxon>Holophagaceae</taxon>
        <taxon>Geothrix</taxon>
    </lineage>
</organism>
<dbReference type="CDD" id="cd04470">
    <property type="entry name" value="S1_EF-P_repeat_1"/>
    <property type="match status" value="1"/>
</dbReference>
<keyword evidence="5 7" id="KW-0251">Elongation factor</keyword>
<evidence type="ECO:0000259" key="11">
    <source>
        <dbReference type="SMART" id="SM01185"/>
    </source>
</evidence>
<dbReference type="PIRSF" id="PIRSF005901">
    <property type="entry name" value="EF-P"/>
    <property type="match status" value="1"/>
</dbReference>
<dbReference type="InterPro" id="IPR020599">
    <property type="entry name" value="Transl_elong_fac_P/YeiP"/>
</dbReference>
<keyword evidence="13" id="KW-1185">Reference proteome</keyword>
<evidence type="ECO:0000256" key="1">
    <source>
        <dbReference type="ARBA" id="ARBA00004496"/>
    </source>
</evidence>
<dbReference type="InterPro" id="IPR013185">
    <property type="entry name" value="Transl_elong_KOW-like"/>
</dbReference>
<dbReference type="SUPFAM" id="SSF50249">
    <property type="entry name" value="Nucleic acid-binding proteins"/>
    <property type="match status" value="2"/>
</dbReference>
<evidence type="ECO:0000256" key="6">
    <source>
        <dbReference type="ARBA" id="ARBA00022917"/>
    </source>
</evidence>
<dbReference type="PROSITE" id="PS01275">
    <property type="entry name" value="EFP"/>
    <property type="match status" value="1"/>
</dbReference>
<reference evidence="13" key="1">
    <citation type="journal article" date="2023" name="Int. J. Syst. Evol. Microbiol.">
        <title>Mesoterricola silvestris gen. nov., sp. nov., Mesoterricola sediminis sp. nov., Geothrix oryzae sp. nov., Geothrix edaphica sp. nov., Geothrix rubra sp. nov., and Geothrix limicola sp. nov., six novel members of Acidobacteriota isolated from soils.</title>
        <authorList>
            <person name="Itoh H."/>
            <person name="Sugisawa Y."/>
            <person name="Mise K."/>
            <person name="Xu Z."/>
            <person name="Kuniyasu M."/>
            <person name="Ushijima N."/>
            <person name="Kawano K."/>
            <person name="Kobayashi E."/>
            <person name="Shiratori Y."/>
            <person name="Masuda Y."/>
            <person name="Senoo K."/>
        </authorList>
    </citation>
    <scope>NUCLEOTIDE SEQUENCE [LARGE SCALE GENOMIC DNA]</scope>
    <source>
        <strain evidence="13">Red222</strain>
    </source>
</reference>
<dbReference type="InterPro" id="IPR011768">
    <property type="entry name" value="Transl_elongation_fac_P"/>
</dbReference>
<comment type="subcellular location">
    <subcellularLocation>
        <location evidence="1 7">Cytoplasm</location>
    </subcellularLocation>
</comment>
<evidence type="ECO:0000313" key="12">
    <source>
        <dbReference type="EMBL" id="BDU70665.1"/>
    </source>
</evidence>
<dbReference type="Gene3D" id="2.40.50.140">
    <property type="entry name" value="Nucleic acid-binding proteins"/>
    <property type="match status" value="2"/>
</dbReference>
<feature type="domain" description="Elongation factor P C-terminal" evidence="10">
    <location>
        <begin position="134"/>
        <end position="190"/>
    </location>
</feature>
<accession>A0ABM8DUB9</accession>
<dbReference type="InterPro" id="IPR015365">
    <property type="entry name" value="Elong-fact-P_C"/>
</dbReference>
<gene>
    <name evidence="12" type="primary">efp_2</name>
    <name evidence="7" type="synonym">efp</name>
    <name evidence="12" type="ORF">GETHOR_27660</name>
</gene>
<dbReference type="Proteomes" id="UP001242010">
    <property type="component" value="Chromosome"/>
</dbReference>
<dbReference type="Gene3D" id="2.30.30.30">
    <property type="match status" value="1"/>
</dbReference>
<protein>
    <recommendedName>
        <fullName evidence="7 8">Elongation factor P</fullName>
        <shortName evidence="7">EF-P</shortName>
    </recommendedName>
</protein>
<dbReference type="SUPFAM" id="SSF50104">
    <property type="entry name" value="Translation proteins SH3-like domain"/>
    <property type="match status" value="1"/>
</dbReference>
<dbReference type="InterPro" id="IPR012340">
    <property type="entry name" value="NA-bd_OB-fold"/>
</dbReference>
<dbReference type="GO" id="GO:0003746">
    <property type="term" value="F:translation elongation factor activity"/>
    <property type="evidence" value="ECO:0007669"/>
    <property type="project" value="UniProtKB-KW"/>
</dbReference>
<comment type="similarity">
    <text evidence="3 7 9">Belongs to the elongation factor P family.</text>
</comment>